<evidence type="ECO:0000313" key="2">
    <source>
        <dbReference type="Proteomes" id="UP000008311"/>
    </source>
</evidence>
<reference evidence="2" key="1">
    <citation type="journal article" date="2010" name="Nat. Biotechnol.">
        <title>Draft genome sequence of the oilseed species Ricinus communis.</title>
        <authorList>
            <person name="Chan A.P."/>
            <person name="Crabtree J."/>
            <person name="Zhao Q."/>
            <person name="Lorenzi H."/>
            <person name="Orvis J."/>
            <person name="Puiu D."/>
            <person name="Melake-Berhan A."/>
            <person name="Jones K.M."/>
            <person name="Redman J."/>
            <person name="Chen G."/>
            <person name="Cahoon E.B."/>
            <person name="Gedil M."/>
            <person name="Stanke M."/>
            <person name="Haas B.J."/>
            <person name="Wortman J.R."/>
            <person name="Fraser-Liggett C.M."/>
            <person name="Ravel J."/>
            <person name="Rabinowicz P.D."/>
        </authorList>
    </citation>
    <scope>NUCLEOTIDE SEQUENCE [LARGE SCALE GENOMIC DNA]</scope>
    <source>
        <strain evidence="2">cv. Hale</strain>
    </source>
</reference>
<evidence type="ECO:0000313" key="1">
    <source>
        <dbReference type="EMBL" id="EEF45951.1"/>
    </source>
</evidence>
<accession>B9RS91</accession>
<dbReference type="Proteomes" id="UP000008311">
    <property type="component" value="Unassembled WGS sequence"/>
</dbReference>
<gene>
    <name evidence="1" type="ORF">RCOM_0804440</name>
</gene>
<sequence>MSMLALESLPLPSSSTGLYLSADAKVITRGSTFDYWLEDCKTCMKRTLRHCHRILAQKNTHMIVELDHWLKDRRKSASVWK</sequence>
<dbReference type="InParanoid" id="B9RS91"/>
<dbReference type="AlphaFoldDB" id="B9RS91"/>
<protein>
    <submittedName>
        <fullName evidence="1">Uncharacterized protein</fullName>
    </submittedName>
</protein>
<organism evidence="1 2">
    <name type="scientific">Ricinus communis</name>
    <name type="common">Castor bean</name>
    <dbReference type="NCBI Taxonomy" id="3988"/>
    <lineage>
        <taxon>Eukaryota</taxon>
        <taxon>Viridiplantae</taxon>
        <taxon>Streptophyta</taxon>
        <taxon>Embryophyta</taxon>
        <taxon>Tracheophyta</taxon>
        <taxon>Spermatophyta</taxon>
        <taxon>Magnoliopsida</taxon>
        <taxon>eudicotyledons</taxon>
        <taxon>Gunneridae</taxon>
        <taxon>Pentapetalae</taxon>
        <taxon>rosids</taxon>
        <taxon>fabids</taxon>
        <taxon>Malpighiales</taxon>
        <taxon>Euphorbiaceae</taxon>
        <taxon>Acalyphoideae</taxon>
        <taxon>Acalypheae</taxon>
        <taxon>Ricinus</taxon>
    </lineage>
</organism>
<proteinExistence type="predicted"/>
<name>B9RS91_RICCO</name>
<dbReference type="EMBL" id="EQ973807">
    <property type="protein sequence ID" value="EEF45951.1"/>
    <property type="molecule type" value="Genomic_DNA"/>
</dbReference>
<keyword evidence="2" id="KW-1185">Reference proteome</keyword>